<feature type="domain" description="PIPK" evidence="5">
    <location>
        <begin position="1"/>
        <end position="226"/>
    </location>
</feature>
<dbReference type="PANTHER" id="PTHR23086:SF113">
    <property type="entry name" value="PHOSPHATIDYLINOSITOL 4-PHOSPHATE 5-KINASE 6"/>
    <property type="match status" value="1"/>
</dbReference>
<dbReference type="SMART" id="SM00330">
    <property type="entry name" value="PIPKc"/>
    <property type="match status" value="1"/>
</dbReference>
<keyword evidence="2 3" id="KW-0418">Kinase</keyword>
<dbReference type="PROSITE" id="PS51455">
    <property type="entry name" value="PIPK"/>
    <property type="match status" value="1"/>
</dbReference>
<evidence type="ECO:0000256" key="2">
    <source>
        <dbReference type="ARBA" id="ARBA00022777"/>
    </source>
</evidence>
<dbReference type="InterPro" id="IPR027483">
    <property type="entry name" value="PInositol-4-P-4/5-kinase_C_sf"/>
</dbReference>
<keyword evidence="3" id="KW-0547">Nucleotide-binding</keyword>
<proteinExistence type="predicted"/>
<dbReference type="Pfam" id="PF01504">
    <property type="entry name" value="PIP5K"/>
    <property type="match status" value="1"/>
</dbReference>
<gene>
    <name evidence="6" type="primary">PIP5K4_2</name>
    <name evidence="6" type="ORF">PIB30_025022</name>
</gene>
<name>A0ABU6Q9F4_9FABA</name>
<keyword evidence="3 6" id="KW-0808">Transferase</keyword>
<evidence type="ECO:0000313" key="7">
    <source>
        <dbReference type="Proteomes" id="UP001341840"/>
    </source>
</evidence>
<dbReference type="Proteomes" id="UP001341840">
    <property type="component" value="Unassembled WGS sequence"/>
</dbReference>
<dbReference type="EC" id="2.7.1.68" evidence="1"/>
<sequence length="231" mass="26616">MGNLFCSQYPIHRRFDLKGSTFGRTTDKPESEIDPTVTLKDLDLNYIFRLRKSWYQEFCRQVDRDCDFLEQERIMDYSLLVGLHFRGISCADNLTPSSGRSSGTRTPTGSGNNFDDGAPRLSGVDVDHIVTDPNRWIHLGINMPARAESTVRRSSVSDTPQLIGEPTGELYDIFIFFGIIDILQDYDISKKLEHAYKSFQYDPTSISAVDPRLYSRRFRDFLFRVFVEDKI</sequence>
<feature type="compositionally biased region" description="Low complexity" evidence="4">
    <location>
        <begin position="96"/>
        <end position="111"/>
    </location>
</feature>
<dbReference type="InterPro" id="IPR023610">
    <property type="entry name" value="PInositol-4/5-P-5/4-kinase"/>
</dbReference>
<keyword evidence="3" id="KW-0067">ATP-binding</keyword>
<evidence type="ECO:0000256" key="1">
    <source>
        <dbReference type="ARBA" id="ARBA00012172"/>
    </source>
</evidence>
<keyword evidence="7" id="KW-1185">Reference proteome</keyword>
<organism evidence="6 7">
    <name type="scientific">Stylosanthes scabra</name>
    <dbReference type="NCBI Taxonomy" id="79078"/>
    <lineage>
        <taxon>Eukaryota</taxon>
        <taxon>Viridiplantae</taxon>
        <taxon>Streptophyta</taxon>
        <taxon>Embryophyta</taxon>
        <taxon>Tracheophyta</taxon>
        <taxon>Spermatophyta</taxon>
        <taxon>Magnoliopsida</taxon>
        <taxon>eudicotyledons</taxon>
        <taxon>Gunneridae</taxon>
        <taxon>Pentapetalae</taxon>
        <taxon>rosids</taxon>
        <taxon>fabids</taxon>
        <taxon>Fabales</taxon>
        <taxon>Fabaceae</taxon>
        <taxon>Papilionoideae</taxon>
        <taxon>50 kb inversion clade</taxon>
        <taxon>dalbergioids sensu lato</taxon>
        <taxon>Dalbergieae</taxon>
        <taxon>Pterocarpus clade</taxon>
        <taxon>Stylosanthes</taxon>
    </lineage>
</organism>
<accession>A0ABU6Q9F4</accession>
<evidence type="ECO:0000259" key="5">
    <source>
        <dbReference type="PROSITE" id="PS51455"/>
    </source>
</evidence>
<protein>
    <recommendedName>
        <fullName evidence="1">1-phosphatidylinositol-4-phosphate 5-kinase</fullName>
        <ecNumber evidence="1">2.7.1.68</ecNumber>
    </recommendedName>
</protein>
<dbReference type="GO" id="GO:0016308">
    <property type="term" value="F:1-phosphatidylinositol-4-phosphate 5-kinase activity"/>
    <property type="evidence" value="ECO:0007669"/>
    <property type="project" value="UniProtKB-EC"/>
</dbReference>
<evidence type="ECO:0000256" key="3">
    <source>
        <dbReference type="PROSITE-ProRule" id="PRU00781"/>
    </source>
</evidence>
<dbReference type="Gene3D" id="3.30.810.10">
    <property type="entry name" value="2-Layer Sandwich"/>
    <property type="match status" value="1"/>
</dbReference>
<dbReference type="InterPro" id="IPR002498">
    <property type="entry name" value="PInositol-4-P-4/5-kinase_core"/>
</dbReference>
<dbReference type="PANTHER" id="PTHR23086">
    <property type="entry name" value="PHOSPHATIDYLINOSITOL-4-PHOSPHATE 5-KINASE"/>
    <property type="match status" value="1"/>
</dbReference>
<dbReference type="SUPFAM" id="SSF56104">
    <property type="entry name" value="SAICAR synthase-like"/>
    <property type="match status" value="1"/>
</dbReference>
<reference evidence="6 7" key="1">
    <citation type="journal article" date="2023" name="Plants (Basel)">
        <title>Bridging the Gap: Combining Genomics and Transcriptomics Approaches to Understand Stylosanthes scabra, an Orphan Legume from the Brazilian Caatinga.</title>
        <authorList>
            <person name="Ferreira-Neto J.R.C."/>
            <person name="da Silva M.D."/>
            <person name="Binneck E."/>
            <person name="de Melo N.F."/>
            <person name="da Silva R.H."/>
            <person name="de Melo A.L.T.M."/>
            <person name="Pandolfi V."/>
            <person name="Bustamante F.O."/>
            <person name="Brasileiro-Vidal A.C."/>
            <person name="Benko-Iseppon A.M."/>
        </authorList>
    </citation>
    <scope>NUCLEOTIDE SEQUENCE [LARGE SCALE GENOMIC DNA]</scope>
    <source>
        <tissue evidence="6">Leaves</tissue>
    </source>
</reference>
<feature type="region of interest" description="Disordered" evidence="4">
    <location>
        <begin position="96"/>
        <end position="118"/>
    </location>
</feature>
<dbReference type="EMBL" id="JASCZI010000091">
    <property type="protein sequence ID" value="MED6108542.1"/>
    <property type="molecule type" value="Genomic_DNA"/>
</dbReference>
<evidence type="ECO:0000256" key="4">
    <source>
        <dbReference type="SAM" id="MobiDB-lite"/>
    </source>
</evidence>
<evidence type="ECO:0000313" key="6">
    <source>
        <dbReference type="EMBL" id="MED6108542.1"/>
    </source>
</evidence>
<comment type="caution">
    <text evidence="6">The sequence shown here is derived from an EMBL/GenBank/DDBJ whole genome shotgun (WGS) entry which is preliminary data.</text>
</comment>